<gene>
    <name evidence="3" type="primary">DNAJC18_1</name>
    <name evidence="3" type="ORF">FOZ60_003403</name>
</gene>
<dbReference type="SMART" id="SM00271">
    <property type="entry name" value="DnaJ"/>
    <property type="match status" value="1"/>
</dbReference>
<dbReference type="AlphaFoldDB" id="A0A7J6PI03"/>
<dbReference type="PRINTS" id="PR00625">
    <property type="entry name" value="JDOMAIN"/>
</dbReference>
<dbReference type="InterPro" id="IPR036869">
    <property type="entry name" value="J_dom_sf"/>
</dbReference>
<dbReference type="CDD" id="cd06257">
    <property type="entry name" value="DnaJ"/>
    <property type="match status" value="1"/>
</dbReference>
<feature type="region of interest" description="Disordered" evidence="1">
    <location>
        <begin position="64"/>
        <end position="84"/>
    </location>
</feature>
<dbReference type="PANTHER" id="PTHR44743:SF10">
    <property type="entry name" value="J DOMAIN-CONTAINING PROTEIN"/>
    <property type="match status" value="1"/>
</dbReference>
<dbReference type="OrthoDB" id="10250354at2759"/>
<evidence type="ECO:0000256" key="1">
    <source>
        <dbReference type="SAM" id="MobiDB-lite"/>
    </source>
</evidence>
<reference evidence="3 4" key="1">
    <citation type="submission" date="2020-04" db="EMBL/GenBank/DDBJ databases">
        <title>Perkinsus olseni comparative genomics.</title>
        <authorList>
            <person name="Bogema D.R."/>
        </authorList>
    </citation>
    <scope>NUCLEOTIDE SEQUENCE [LARGE SCALE GENOMIC DNA]</scope>
    <source>
        <strain evidence="3">00978-12</strain>
    </source>
</reference>
<evidence type="ECO:0000313" key="3">
    <source>
        <dbReference type="EMBL" id="KAF4695808.1"/>
    </source>
</evidence>
<evidence type="ECO:0000313" key="4">
    <source>
        <dbReference type="Proteomes" id="UP000541610"/>
    </source>
</evidence>
<feature type="compositionally biased region" description="Acidic residues" evidence="1">
    <location>
        <begin position="195"/>
        <end position="204"/>
    </location>
</feature>
<feature type="region of interest" description="Disordered" evidence="1">
    <location>
        <begin position="129"/>
        <end position="169"/>
    </location>
</feature>
<comment type="caution">
    <text evidence="3">The sequence shown here is derived from an EMBL/GenBank/DDBJ whole genome shotgun (WGS) entry which is preliminary data.</text>
</comment>
<proteinExistence type="predicted"/>
<protein>
    <submittedName>
        <fullName evidence="3">DnaJ, sub C member 18</fullName>
    </submittedName>
</protein>
<feature type="compositionally biased region" description="Polar residues" evidence="1">
    <location>
        <begin position="151"/>
        <end position="169"/>
    </location>
</feature>
<dbReference type="Gene3D" id="1.10.287.110">
    <property type="entry name" value="DnaJ domain"/>
    <property type="match status" value="1"/>
</dbReference>
<evidence type="ECO:0000259" key="2">
    <source>
        <dbReference type="PROSITE" id="PS50076"/>
    </source>
</evidence>
<feature type="domain" description="J" evidence="2">
    <location>
        <begin position="220"/>
        <end position="292"/>
    </location>
</feature>
<dbReference type="PROSITE" id="PS50076">
    <property type="entry name" value="DNAJ_2"/>
    <property type="match status" value="1"/>
</dbReference>
<dbReference type="SUPFAM" id="SSF46565">
    <property type="entry name" value="Chaperone J-domain"/>
    <property type="match status" value="1"/>
</dbReference>
<accession>A0A7J6PI03</accession>
<dbReference type="PANTHER" id="PTHR44743">
    <property type="entry name" value="PUTATIVE, EXPRESSED-RELATED"/>
    <property type="match status" value="1"/>
</dbReference>
<dbReference type="EMBL" id="JABANP010000017">
    <property type="protein sequence ID" value="KAF4695808.1"/>
    <property type="molecule type" value="Genomic_DNA"/>
</dbReference>
<sequence length="419" mass="45872">MDGLCRGSSSCCRDHSHGDKPLECTAGFSKGAAWSVASSEYFRGSHCILSVIIVVIVMARRDPQGTKSGLPGHDSEPSVPTRFVGPERKPVWVKMTRERRKRVSEARGIIARGAMRDVGDEDERLREFISDFTVPDSPSPRKASCSRKRMSNQSHGSRSKQLPPTSDSSFVAEADAGAGISSGTEALGGHSVGSADEDYSDSDQSDLGSFRLSEVEDIDDYYHLLDVHPQSDAQEIRDAYRWLALHTHPDKCGGSEHDHSYTERAVKVFQRVGEAYRTLSNPFRRWVYDEYGDSGLALVDDGDEKDIEELRQRYVTYMKDKEPGKEHYQGRAKRRRGRSRQKVQGGFKKIAADACYVATETVTRLAGAAADGATSGAAQGARIGAYLAPLTFGLSLPTLSAMGSVIGAARASIDELRKE</sequence>
<dbReference type="Pfam" id="PF00226">
    <property type="entry name" value="DnaJ"/>
    <property type="match status" value="1"/>
</dbReference>
<feature type="region of interest" description="Disordered" evidence="1">
    <location>
        <begin position="181"/>
        <end position="207"/>
    </location>
</feature>
<dbReference type="Proteomes" id="UP000541610">
    <property type="component" value="Unassembled WGS sequence"/>
</dbReference>
<name>A0A7J6PI03_PEROL</name>
<organism evidence="3 4">
    <name type="scientific">Perkinsus olseni</name>
    <name type="common">Perkinsus atlanticus</name>
    <dbReference type="NCBI Taxonomy" id="32597"/>
    <lineage>
        <taxon>Eukaryota</taxon>
        <taxon>Sar</taxon>
        <taxon>Alveolata</taxon>
        <taxon>Perkinsozoa</taxon>
        <taxon>Perkinsea</taxon>
        <taxon>Perkinsida</taxon>
        <taxon>Perkinsidae</taxon>
        <taxon>Perkinsus</taxon>
    </lineage>
</organism>
<dbReference type="InterPro" id="IPR001623">
    <property type="entry name" value="DnaJ_domain"/>
</dbReference>